<feature type="region of interest" description="Disordered" evidence="1">
    <location>
        <begin position="1"/>
        <end position="22"/>
    </location>
</feature>
<proteinExistence type="predicted"/>
<keyword evidence="3" id="KW-1185">Reference proteome</keyword>
<reference evidence="2" key="1">
    <citation type="journal article" date="2020" name="Cell">
        <title>Large-Scale Comparative Analyses of Tick Genomes Elucidate Their Genetic Diversity and Vector Capacities.</title>
        <authorList>
            <consortium name="Tick Genome and Microbiome Consortium (TIGMIC)"/>
            <person name="Jia N."/>
            <person name="Wang J."/>
            <person name="Shi W."/>
            <person name="Du L."/>
            <person name="Sun Y."/>
            <person name="Zhan W."/>
            <person name="Jiang J.F."/>
            <person name="Wang Q."/>
            <person name="Zhang B."/>
            <person name="Ji P."/>
            <person name="Bell-Sakyi L."/>
            <person name="Cui X.M."/>
            <person name="Yuan T.T."/>
            <person name="Jiang B.G."/>
            <person name="Yang W.F."/>
            <person name="Lam T.T."/>
            <person name="Chang Q.C."/>
            <person name="Ding S.J."/>
            <person name="Wang X.J."/>
            <person name="Zhu J.G."/>
            <person name="Ruan X.D."/>
            <person name="Zhao L."/>
            <person name="Wei J.T."/>
            <person name="Ye R.Z."/>
            <person name="Que T.C."/>
            <person name="Du C.H."/>
            <person name="Zhou Y.H."/>
            <person name="Cheng J.X."/>
            <person name="Dai P.F."/>
            <person name="Guo W.B."/>
            <person name="Han X.H."/>
            <person name="Huang E.J."/>
            <person name="Li L.F."/>
            <person name="Wei W."/>
            <person name="Gao Y.C."/>
            <person name="Liu J.Z."/>
            <person name="Shao H.Z."/>
            <person name="Wang X."/>
            <person name="Wang C.C."/>
            <person name="Yang T.C."/>
            <person name="Huo Q.B."/>
            <person name="Li W."/>
            <person name="Chen H.Y."/>
            <person name="Chen S.E."/>
            <person name="Zhou L.G."/>
            <person name="Ni X.B."/>
            <person name="Tian J.H."/>
            <person name="Sheng Y."/>
            <person name="Liu T."/>
            <person name="Pan Y.S."/>
            <person name="Xia L.Y."/>
            <person name="Li J."/>
            <person name="Zhao F."/>
            <person name="Cao W.C."/>
        </authorList>
    </citation>
    <scope>NUCLEOTIDE SEQUENCE</scope>
    <source>
        <strain evidence="2">Rmic-2018</strain>
    </source>
</reference>
<gene>
    <name evidence="2" type="ORF">HPB51_025286</name>
</gene>
<evidence type="ECO:0008006" key="4">
    <source>
        <dbReference type="Google" id="ProtNLM"/>
    </source>
</evidence>
<evidence type="ECO:0000313" key="3">
    <source>
        <dbReference type="Proteomes" id="UP000821866"/>
    </source>
</evidence>
<reference evidence="2" key="2">
    <citation type="submission" date="2021-09" db="EMBL/GenBank/DDBJ databases">
        <authorList>
            <person name="Jia N."/>
            <person name="Wang J."/>
            <person name="Shi W."/>
            <person name="Du L."/>
            <person name="Sun Y."/>
            <person name="Zhan W."/>
            <person name="Jiang J."/>
            <person name="Wang Q."/>
            <person name="Zhang B."/>
            <person name="Ji P."/>
            <person name="Sakyi L.B."/>
            <person name="Cui X."/>
            <person name="Yuan T."/>
            <person name="Jiang B."/>
            <person name="Yang W."/>
            <person name="Lam T.T.-Y."/>
            <person name="Chang Q."/>
            <person name="Ding S."/>
            <person name="Wang X."/>
            <person name="Zhu J."/>
            <person name="Ruan X."/>
            <person name="Zhao L."/>
            <person name="Wei J."/>
            <person name="Que T."/>
            <person name="Du C."/>
            <person name="Cheng J."/>
            <person name="Dai P."/>
            <person name="Han X."/>
            <person name="Huang E."/>
            <person name="Gao Y."/>
            <person name="Liu J."/>
            <person name="Shao H."/>
            <person name="Ye R."/>
            <person name="Li L."/>
            <person name="Wei W."/>
            <person name="Wang X."/>
            <person name="Wang C."/>
            <person name="Huo Q."/>
            <person name="Li W."/>
            <person name="Guo W."/>
            <person name="Chen H."/>
            <person name="Chen S."/>
            <person name="Zhou L."/>
            <person name="Zhou L."/>
            <person name="Ni X."/>
            <person name="Tian J."/>
            <person name="Zhou Y."/>
            <person name="Sheng Y."/>
            <person name="Liu T."/>
            <person name="Pan Y."/>
            <person name="Xia L."/>
            <person name="Li J."/>
            <person name="Zhao F."/>
            <person name="Cao W."/>
        </authorList>
    </citation>
    <scope>NUCLEOTIDE SEQUENCE</scope>
    <source>
        <strain evidence="2">Rmic-2018</strain>
        <tissue evidence="2">Larvae</tissue>
    </source>
</reference>
<name>A0A9J6E5H9_RHIMP</name>
<comment type="caution">
    <text evidence="2">The sequence shown here is derived from an EMBL/GenBank/DDBJ whole genome shotgun (WGS) entry which is preliminary data.</text>
</comment>
<dbReference type="EMBL" id="JABSTU010000006">
    <property type="protein sequence ID" value="KAH8029336.1"/>
    <property type="molecule type" value="Genomic_DNA"/>
</dbReference>
<dbReference type="VEuPathDB" id="VectorBase:LOC119168736"/>
<accession>A0A9J6E5H9</accession>
<dbReference type="Proteomes" id="UP000821866">
    <property type="component" value="Chromosome 4"/>
</dbReference>
<sequence>MLDYLETRQRTHSPRRLTTPTHPFRRSSARAMLRIFVLRAMCALHTRTHVWLQDSPHDRCRVPASTGVPGPSCFGFAPTVPAPLQGSFRFTSSWSPSCAECPAEETTEHILLHCPGYREQRRRLFDAYGHLGLPHVSLDHLRFPQAPCSSLMRAFEALLAFFGDAALIARL</sequence>
<evidence type="ECO:0000256" key="1">
    <source>
        <dbReference type="SAM" id="MobiDB-lite"/>
    </source>
</evidence>
<dbReference type="AlphaFoldDB" id="A0A9J6E5H9"/>
<protein>
    <recommendedName>
        <fullName evidence="4">Tick transposon</fullName>
    </recommendedName>
</protein>
<evidence type="ECO:0000313" key="2">
    <source>
        <dbReference type="EMBL" id="KAH8029336.1"/>
    </source>
</evidence>
<organism evidence="2 3">
    <name type="scientific">Rhipicephalus microplus</name>
    <name type="common">Cattle tick</name>
    <name type="synonym">Boophilus microplus</name>
    <dbReference type="NCBI Taxonomy" id="6941"/>
    <lineage>
        <taxon>Eukaryota</taxon>
        <taxon>Metazoa</taxon>
        <taxon>Ecdysozoa</taxon>
        <taxon>Arthropoda</taxon>
        <taxon>Chelicerata</taxon>
        <taxon>Arachnida</taxon>
        <taxon>Acari</taxon>
        <taxon>Parasitiformes</taxon>
        <taxon>Ixodida</taxon>
        <taxon>Ixodoidea</taxon>
        <taxon>Ixodidae</taxon>
        <taxon>Rhipicephalinae</taxon>
        <taxon>Rhipicephalus</taxon>
        <taxon>Boophilus</taxon>
    </lineage>
</organism>